<dbReference type="CDD" id="cd00190">
    <property type="entry name" value="Tryp_SPc"/>
    <property type="match status" value="1"/>
</dbReference>
<gene>
    <name evidence="13" type="primary">LOC106749782</name>
</gene>
<dbReference type="Pfam" id="PF00089">
    <property type="entry name" value="Trypsin"/>
    <property type="match status" value="1"/>
</dbReference>
<protein>
    <recommendedName>
        <fullName evidence="9">trypsin</fullName>
        <ecNumber evidence="9">3.4.21.4</ecNumber>
    </recommendedName>
</protein>
<keyword evidence="6" id="KW-0865">Zymogen</keyword>
<dbReference type="Gene3D" id="2.40.10.10">
    <property type="entry name" value="Trypsin-like serine proteases"/>
    <property type="match status" value="1"/>
</dbReference>
<evidence type="ECO:0000313" key="12">
    <source>
        <dbReference type="Proteomes" id="UP000515204"/>
    </source>
</evidence>
<dbReference type="InterPro" id="IPR050430">
    <property type="entry name" value="Peptidase_S1"/>
</dbReference>
<dbReference type="InterPro" id="IPR001314">
    <property type="entry name" value="Peptidase_S1A"/>
</dbReference>
<dbReference type="PANTHER" id="PTHR24276">
    <property type="entry name" value="POLYSERASE-RELATED"/>
    <property type="match status" value="1"/>
</dbReference>
<dbReference type="GO" id="GO:0007586">
    <property type="term" value="P:digestion"/>
    <property type="evidence" value="ECO:0007669"/>
    <property type="project" value="UniProtKB-KW"/>
</dbReference>
<feature type="chain" id="PRO_5028190378" description="trypsin" evidence="10">
    <location>
        <begin position="21"/>
        <end position="252"/>
    </location>
</feature>
<dbReference type="GO" id="GO:0004252">
    <property type="term" value="F:serine-type endopeptidase activity"/>
    <property type="evidence" value="ECO:0007669"/>
    <property type="project" value="UniProtKB-EC"/>
</dbReference>
<proteinExistence type="inferred from homology"/>
<evidence type="ECO:0000256" key="2">
    <source>
        <dbReference type="ARBA" id="ARBA00022670"/>
    </source>
</evidence>
<feature type="signal peptide" evidence="10">
    <location>
        <begin position="1"/>
        <end position="20"/>
    </location>
</feature>
<evidence type="ECO:0000256" key="6">
    <source>
        <dbReference type="ARBA" id="ARBA00023145"/>
    </source>
</evidence>
<feature type="domain" description="Peptidase S1" evidence="11">
    <location>
        <begin position="30"/>
        <end position="251"/>
    </location>
</feature>
<reference evidence="13" key="1">
    <citation type="submission" date="2025-08" db="UniProtKB">
        <authorList>
            <consortium name="RefSeq"/>
        </authorList>
    </citation>
    <scope>IDENTIFICATION</scope>
</reference>
<sequence length="252" mass="28221">MHGAVVILYFLVFLLNKIDGHATYKAHPKVIGGESVGIAHRPFMLSLRSSSRFLCGASILSKTWAITALHCLTSRRAKYYIRAGSNRWNRGGSMHRIRNIHIYNDSYISPFIPYHDIALFEVKPPFRFSKTIQPIHLPKLTDETPRELFVCGWGKTDIGKEAKLSETLMGVHVRHVPFEICVNSTDYTLVRNVHLCYGTEGKDACFGDSGAALADTKTIYGIVSYGESCGIVPGVYANVSHYLKWIQNVTNL</sequence>
<keyword evidence="10" id="KW-0732">Signal</keyword>
<evidence type="ECO:0000256" key="9">
    <source>
        <dbReference type="ARBA" id="ARBA00038868"/>
    </source>
</evidence>
<dbReference type="PROSITE" id="PS50240">
    <property type="entry name" value="TRYPSIN_DOM"/>
    <property type="match status" value="1"/>
</dbReference>
<dbReference type="PRINTS" id="PR00722">
    <property type="entry name" value="CHYMOTRYPSIN"/>
</dbReference>
<accession>A0A6P3Y4E8</accession>
<keyword evidence="7" id="KW-1015">Disulfide bond</keyword>
<evidence type="ECO:0000313" key="13">
    <source>
        <dbReference type="RefSeq" id="XP_014485087.1"/>
    </source>
</evidence>
<dbReference type="AlphaFoldDB" id="A0A6P3Y4E8"/>
<keyword evidence="12" id="KW-1185">Reference proteome</keyword>
<dbReference type="SUPFAM" id="SSF50494">
    <property type="entry name" value="Trypsin-like serine proteases"/>
    <property type="match status" value="1"/>
</dbReference>
<evidence type="ECO:0000256" key="1">
    <source>
        <dbReference type="ARBA" id="ARBA00007664"/>
    </source>
</evidence>
<evidence type="ECO:0000256" key="5">
    <source>
        <dbReference type="ARBA" id="ARBA00022825"/>
    </source>
</evidence>
<dbReference type="Proteomes" id="UP000515204">
    <property type="component" value="Unplaced"/>
</dbReference>
<dbReference type="KEGG" id="dqu:106749782"/>
<dbReference type="GO" id="GO:0006508">
    <property type="term" value="P:proteolysis"/>
    <property type="evidence" value="ECO:0007669"/>
    <property type="project" value="UniProtKB-KW"/>
</dbReference>
<dbReference type="OrthoDB" id="10051896at2759"/>
<dbReference type="GeneID" id="106749782"/>
<dbReference type="RefSeq" id="XP_014485087.1">
    <property type="nucleotide sequence ID" value="XM_014629601.1"/>
</dbReference>
<evidence type="ECO:0000256" key="8">
    <source>
        <dbReference type="ARBA" id="ARBA00036320"/>
    </source>
</evidence>
<evidence type="ECO:0000256" key="3">
    <source>
        <dbReference type="ARBA" id="ARBA00022757"/>
    </source>
</evidence>
<keyword evidence="5" id="KW-0720">Serine protease</keyword>
<organism evidence="12 13">
    <name type="scientific">Dinoponera quadriceps</name>
    <name type="common">South American ant</name>
    <dbReference type="NCBI Taxonomy" id="609295"/>
    <lineage>
        <taxon>Eukaryota</taxon>
        <taxon>Metazoa</taxon>
        <taxon>Ecdysozoa</taxon>
        <taxon>Arthropoda</taxon>
        <taxon>Hexapoda</taxon>
        <taxon>Insecta</taxon>
        <taxon>Pterygota</taxon>
        <taxon>Neoptera</taxon>
        <taxon>Endopterygota</taxon>
        <taxon>Hymenoptera</taxon>
        <taxon>Apocrita</taxon>
        <taxon>Aculeata</taxon>
        <taxon>Formicoidea</taxon>
        <taxon>Formicidae</taxon>
        <taxon>Ponerinae</taxon>
        <taxon>Ponerini</taxon>
        <taxon>Dinoponera</taxon>
    </lineage>
</organism>
<comment type="catalytic activity">
    <reaction evidence="8">
        <text>Preferential cleavage: Arg-|-Xaa, Lys-|-Xaa.</text>
        <dbReference type="EC" id="3.4.21.4"/>
    </reaction>
</comment>
<dbReference type="InterPro" id="IPR043504">
    <property type="entry name" value="Peptidase_S1_PA_chymotrypsin"/>
</dbReference>
<keyword evidence="3" id="KW-0222">Digestion</keyword>
<evidence type="ECO:0000259" key="11">
    <source>
        <dbReference type="PROSITE" id="PS50240"/>
    </source>
</evidence>
<keyword evidence="2" id="KW-0645">Protease</keyword>
<dbReference type="InterPro" id="IPR001254">
    <property type="entry name" value="Trypsin_dom"/>
</dbReference>
<dbReference type="InterPro" id="IPR009003">
    <property type="entry name" value="Peptidase_S1_PA"/>
</dbReference>
<dbReference type="EC" id="3.4.21.4" evidence="9"/>
<dbReference type="PANTHER" id="PTHR24276:SF97">
    <property type="entry name" value="GH13245P2-RELATED"/>
    <property type="match status" value="1"/>
</dbReference>
<comment type="similarity">
    <text evidence="1">Belongs to the peptidase S1 family.</text>
</comment>
<evidence type="ECO:0000256" key="7">
    <source>
        <dbReference type="ARBA" id="ARBA00023157"/>
    </source>
</evidence>
<evidence type="ECO:0000256" key="4">
    <source>
        <dbReference type="ARBA" id="ARBA00022801"/>
    </source>
</evidence>
<dbReference type="SMART" id="SM00020">
    <property type="entry name" value="Tryp_SPc"/>
    <property type="match status" value="1"/>
</dbReference>
<name>A0A6P3Y4E8_DINQU</name>
<keyword evidence="4" id="KW-0378">Hydrolase</keyword>
<evidence type="ECO:0000256" key="10">
    <source>
        <dbReference type="SAM" id="SignalP"/>
    </source>
</evidence>